<keyword evidence="2" id="KW-0863">Zinc-finger</keyword>
<dbReference type="InterPro" id="IPR013083">
    <property type="entry name" value="Znf_RING/FYVE/PHD"/>
</dbReference>
<organism evidence="5 6">
    <name type="scientific">Agrilus planipennis</name>
    <name type="common">Emerald ash borer</name>
    <name type="synonym">Agrilus marcopoli</name>
    <dbReference type="NCBI Taxonomy" id="224129"/>
    <lineage>
        <taxon>Eukaryota</taxon>
        <taxon>Metazoa</taxon>
        <taxon>Ecdysozoa</taxon>
        <taxon>Arthropoda</taxon>
        <taxon>Hexapoda</taxon>
        <taxon>Insecta</taxon>
        <taxon>Pterygota</taxon>
        <taxon>Neoptera</taxon>
        <taxon>Endopterygota</taxon>
        <taxon>Coleoptera</taxon>
        <taxon>Polyphaga</taxon>
        <taxon>Elateriformia</taxon>
        <taxon>Buprestoidea</taxon>
        <taxon>Buprestidae</taxon>
        <taxon>Agrilinae</taxon>
        <taxon>Agrilus</taxon>
    </lineage>
</organism>
<proteinExistence type="predicted"/>
<dbReference type="InterPro" id="IPR039847">
    <property type="entry name" value="Ubox5"/>
</dbReference>
<evidence type="ECO:0000256" key="1">
    <source>
        <dbReference type="ARBA" id="ARBA00022723"/>
    </source>
</evidence>
<dbReference type="InParanoid" id="A0A1W4WI59"/>
<dbReference type="InterPro" id="IPR039925">
    <property type="entry name" value="RNF37_RING-Ubox"/>
</dbReference>
<evidence type="ECO:0000256" key="2">
    <source>
        <dbReference type="ARBA" id="ARBA00022771"/>
    </source>
</evidence>
<dbReference type="PANTHER" id="PTHR13492:SF2">
    <property type="entry name" value="RING FINGER PROTEIN 37"/>
    <property type="match status" value="1"/>
</dbReference>
<dbReference type="GO" id="GO:0031625">
    <property type="term" value="F:ubiquitin protein ligase binding"/>
    <property type="evidence" value="ECO:0007669"/>
    <property type="project" value="TreeGrafter"/>
</dbReference>
<dbReference type="Gene3D" id="3.30.40.10">
    <property type="entry name" value="Zinc/RING finger domain, C3HC4 (zinc finger)"/>
    <property type="match status" value="1"/>
</dbReference>
<dbReference type="OrthoDB" id="20295at2759"/>
<dbReference type="PROSITE" id="PS51698">
    <property type="entry name" value="U_BOX"/>
    <property type="match status" value="1"/>
</dbReference>
<dbReference type="GO" id="GO:0034450">
    <property type="term" value="F:ubiquitin-ubiquitin ligase activity"/>
    <property type="evidence" value="ECO:0007669"/>
    <property type="project" value="TreeGrafter"/>
</dbReference>
<dbReference type="Pfam" id="PF04564">
    <property type="entry name" value="U-box"/>
    <property type="match status" value="1"/>
</dbReference>
<dbReference type="InterPro" id="IPR003613">
    <property type="entry name" value="Ubox_domain"/>
</dbReference>
<dbReference type="InterPro" id="IPR045696">
    <property type="entry name" value="Ubox5_N"/>
</dbReference>
<keyword evidence="5" id="KW-1185">Reference proteome</keyword>
<dbReference type="KEGG" id="apln:108733142"/>
<feature type="domain" description="U-box" evidence="4">
    <location>
        <begin position="210"/>
        <end position="290"/>
    </location>
</feature>
<evidence type="ECO:0000313" key="6">
    <source>
        <dbReference type="RefSeq" id="XP_018319705.1"/>
    </source>
</evidence>
<dbReference type="Pfam" id="PF19318">
    <property type="entry name" value="DUF5918"/>
    <property type="match status" value="1"/>
</dbReference>
<protein>
    <submittedName>
        <fullName evidence="6">RING finger protein 37</fullName>
    </submittedName>
</protein>
<keyword evidence="3" id="KW-0862">Zinc</keyword>
<accession>A0A1W4WI59</accession>
<sequence length="431" mass="49621">MSKRMNMETPVNFINPKLHPKINCSIPAVDNYEVSNLVSEDFLTRSRGFLAYSTVKPPVEVDFITICDVNIHYIVIGTVIGTQRSTGIEIFIKKKTQFLSIGHANVTADGVIFCNKRLYSANNLPHNIPQNYIITYFKSSNFGVTSDTVRLRIFRTEKSVPCLSKFEIWGKVSKLCSNVTLQTVSHLISNRNTVHSSSKTPLELPTQDFKIPDEFLDSLTFEIMSIPVTLPSGNTVDESTLEKFIAVEASQGRQPSDPFTGQKFTERQKPIFNGSLKSRIDMFLLENAHKKETYSLKRTLGAPNYLKRQIENNIIEKDELSVNKKAKCDDKKDNLQSSGDMLEKLIEKTMNNENFIRFTTDLEERQYNHEIKCRSCNMKDVVYEIPCNHLYCRICILDMCKTLFCKICKRKFRQCDIKKYNCKDNKNIWNF</sequence>
<dbReference type="GeneID" id="108733142"/>
<dbReference type="AlphaFoldDB" id="A0A1W4WI59"/>
<dbReference type="RefSeq" id="XP_018319705.1">
    <property type="nucleotide sequence ID" value="XM_018464203.2"/>
</dbReference>
<gene>
    <name evidence="6" type="primary">LOC108733142</name>
</gene>
<evidence type="ECO:0000313" key="5">
    <source>
        <dbReference type="Proteomes" id="UP000192223"/>
    </source>
</evidence>
<evidence type="ECO:0000256" key="3">
    <source>
        <dbReference type="ARBA" id="ARBA00022833"/>
    </source>
</evidence>
<dbReference type="Proteomes" id="UP000192223">
    <property type="component" value="Unplaced"/>
</dbReference>
<dbReference type="FunCoup" id="A0A1W4WI59">
    <property type="interactions" value="1431"/>
</dbReference>
<dbReference type="PANTHER" id="PTHR13492">
    <property type="entry name" value="RING FINGER PROTEIN 37"/>
    <property type="match status" value="1"/>
</dbReference>
<dbReference type="GO" id="GO:0008270">
    <property type="term" value="F:zinc ion binding"/>
    <property type="evidence" value="ECO:0007669"/>
    <property type="project" value="UniProtKB-KW"/>
</dbReference>
<reference evidence="6" key="1">
    <citation type="submission" date="2025-08" db="UniProtKB">
        <authorList>
            <consortium name="RefSeq"/>
        </authorList>
    </citation>
    <scope>IDENTIFICATION</scope>
    <source>
        <tissue evidence="6">Entire body</tissue>
    </source>
</reference>
<dbReference type="GO" id="GO:0005634">
    <property type="term" value="C:nucleus"/>
    <property type="evidence" value="ECO:0007669"/>
    <property type="project" value="TreeGrafter"/>
</dbReference>
<name>A0A1W4WI59_AGRPL</name>
<dbReference type="SMART" id="SM00504">
    <property type="entry name" value="Ubox"/>
    <property type="match status" value="1"/>
</dbReference>
<dbReference type="PROSITE" id="PS00518">
    <property type="entry name" value="ZF_RING_1"/>
    <property type="match status" value="1"/>
</dbReference>
<dbReference type="SUPFAM" id="SSF57850">
    <property type="entry name" value="RING/U-box"/>
    <property type="match status" value="1"/>
</dbReference>
<dbReference type="CDD" id="cd16660">
    <property type="entry name" value="RING-Ubox_RNF37"/>
    <property type="match status" value="1"/>
</dbReference>
<evidence type="ECO:0000259" key="4">
    <source>
        <dbReference type="PROSITE" id="PS51698"/>
    </source>
</evidence>
<keyword evidence="1" id="KW-0479">Metal-binding</keyword>
<dbReference type="InterPro" id="IPR017907">
    <property type="entry name" value="Znf_RING_CS"/>
</dbReference>
<dbReference type="STRING" id="224129.A0A1W4WI59"/>
<dbReference type="GO" id="GO:0000209">
    <property type="term" value="P:protein polyubiquitination"/>
    <property type="evidence" value="ECO:0007669"/>
    <property type="project" value="TreeGrafter"/>
</dbReference>
<dbReference type="CTD" id="22888"/>